<dbReference type="EMBL" id="BARS01039478">
    <property type="protein sequence ID" value="GAG19355.1"/>
    <property type="molecule type" value="Genomic_DNA"/>
</dbReference>
<dbReference type="Pfam" id="PF03061">
    <property type="entry name" value="4HBT"/>
    <property type="match status" value="1"/>
</dbReference>
<reference evidence="2" key="1">
    <citation type="journal article" date="2014" name="Front. Microbiol.">
        <title>High frequency of phylogenetically diverse reductive dehalogenase-homologous genes in deep subseafloor sedimentary metagenomes.</title>
        <authorList>
            <person name="Kawai M."/>
            <person name="Futagami T."/>
            <person name="Toyoda A."/>
            <person name="Takaki Y."/>
            <person name="Nishi S."/>
            <person name="Hori S."/>
            <person name="Arai W."/>
            <person name="Tsubouchi T."/>
            <person name="Morono Y."/>
            <person name="Uchiyama I."/>
            <person name="Ito T."/>
            <person name="Fujiyama A."/>
            <person name="Inagaki F."/>
            <person name="Takami H."/>
        </authorList>
    </citation>
    <scope>NUCLEOTIDE SEQUENCE</scope>
    <source>
        <strain evidence="2">Expedition CK06-06</strain>
    </source>
</reference>
<feature type="domain" description="Thioesterase" evidence="1">
    <location>
        <begin position="7"/>
        <end position="53"/>
    </location>
</feature>
<organism evidence="2">
    <name type="scientific">marine sediment metagenome</name>
    <dbReference type="NCBI Taxonomy" id="412755"/>
    <lineage>
        <taxon>unclassified sequences</taxon>
        <taxon>metagenomes</taxon>
        <taxon>ecological metagenomes</taxon>
    </lineage>
</organism>
<dbReference type="InterPro" id="IPR029069">
    <property type="entry name" value="HotDog_dom_sf"/>
</dbReference>
<name>X0VM87_9ZZZZ</name>
<sequence length="67" mass="7085">MERGSWAATTEFKLNLLAPVSDGVITADAKIVSMTRSTAVVVIEAANEGRLVCVAQGTVTIRPPKKD</sequence>
<evidence type="ECO:0000313" key="2">
    <source>
        <dbReference type="EMBL" id="GAG19355.1"/>
    </source>
</evidence>
<evidence type="ECO:0000259" key="1">
    <source>
        <dbReference type="Pfam" id="PF03061"/>
    </source>
</evidence>
<dbReference type="Gene3D" id="3.10.129.10">
    <property type="entry name" value="Hotdog Thioesterase"/>
    <property type="match status" value="1"/>
</dbReference>
<dbReference type="InterPro" id="IPR006683">
    <property type="entry name" value="Thioestr_dom"/>
</dbReference>
<dbReference type="AlphaFoldDB" id="X0VM87"/>
<protein>
    <recommendedName>
        <fullName evidence="1">Thioesterase domain-containing protein</fullName>
    </recommendedName>
</protein>
<gene>
    <name evidence="2" type="ORF">S01H1_60274</name>
</gene>
<comment type="caution">
    <text evidence="2">The sequence shown here is derived from an EMBL/GenBank/DDBJ whole genome shotgun (WGS) entry which is preliminary data.</text>
</comment>
<accession>X0VM87</accession>
<dbReference type="CDD" id="cd03443">
    <property type="entry name" value="PaaI_thioesterase"/>
    <property type="match status" value="1"/>
</dbReference>
<proteinExistence type="predicted"/>
<dbReference type="SUPFAM" id="SSF54637">
    <property type="entry name" value="Thioesterase/thiol ester dehydrase-isomerase"/>
    <property type="match status" value="1"/>
</dbReference>